<evidence type="ECO:0000313" key="2">
    <source>
        <dbReference type="EMBL" id="CUS44282.1"/>
    </source>
</evidence>
<protein>
    <recommendedName>
        <fullName evidence="3">Post-segregation antitoxin CcdA</fullName>
    </recommendedName>
</protein>
<reference evidence="2" key="1">
    <citation type="submission" date="2015-10" db="EMBL/GenBank/DDBJ databases">
        <authorList>
            <person name="Gilbert D.G."/>
        </authorList>
    </citation>
    <scope>NUCLEOTIDE SEQUENCE</scope>
</reference>
<keyword evidence="1" id="KW-1277">Toxin-antitoxin system</keyword>
<dbReference type="EMBL" id="CZQE01000129">
    <property type="protein sequence ID" value="CUS44282.1"/>
    <property type="molecule type" value="Genomic_DNA"/>
</dbReference>
<gene>
    <name evidence="2" type="ORF">MGWOODY_Smn2493</name>
</gene>
<dbReference type="AlphaFoldDB" id="A0A161KCV1"/>
<accession>A0A161KCV1</accession>
<evidence type="ECO:0008006" key="3">
    <source>
        <dbReference type="Google" id="ProtNLM"/>
    </source>
</evidence>
<name>A0A161KCV1_9ZZZZ</name>
<sequence length="84" mass="9752">MTRSTVRDAKAPFRRPTNISLDSAMIEDARELGINISRACEEGLAKQISEERGRRWKEENREATAEWNAHIAEHGLPLERFRQF</sequence>
<evidence type="ECO:0000256" key="1">
    <source>
        <dbReference type="ARBA" id="ARBA00022649"/>
    </source>
</evidence>
<proteinExistence type="predicted"/>
<dbReference type="InterPro" id="IPR009956">
    <property type="entry name" value="Post-segregation_anti-tox_CcdA"/>
</dbReference>
<dbReference type="Pfam" id="PF07362">
    <property type="entry name" value="CcdA"/>
    <property type="match status" value="1"/>
</dbReference>
<organism evidence="2">
    <name type="scientific">hydrothermal vent metagenome</name>
    <dbReference type="NCBI Taxonomy" id="652676"/>
    <lineage>
        <taxon>unclassified sequences</taxon>
        <taxon>metagenomes</taxon>
        <taxon>ecological metagenomes</taxon>
    </lineage>
</organism>